<evidence type="ECO:0000256" key="9">
    <source>
        <dbReference type="SAM" id="Phobius"/>
    </source>
</evidence>
<accession>A0AAW6T3H2</accession>
<dbReference type="EC" id="2.7.11.1" evidence="1"/>
<evidence type="ECO:0000256" key="1">
    <source>
        <dbReference type="ARBA" id="ARBA00012513"/>
    </source>
</evidence>
<dbReference type="InterPro" id="IPR017441">
    <property type="entry name" value="Protein_kinase_ATP_BS"/>
</dbReference>
<dbReference type="AlphaFoldDB" id="A0AAW6T3H2"/>
<feature type="domain" description="Protein kinase" evidence="10">
    <location>
        <begin position="14"/>
        <end position="305"/>
    </location>
</feature>
<keyword evidence="5 11" id="KW-0418">Kinase</keyword>
<evidence type="ECO:0000259" key="10">
    <source>
        <dbReference type="PROSITE" id="PS50011"/>
    </source>
</evidence>
<evidence type="ECO:0000256" key="6">
    <source>
        <dbReference type="ARBA" id="ARBA00022840"/>
    </source>
</evidence>
<evidence type="ECO:0000256" key="4">
    <source>
        <dbReference type="ARBA" id="ARBA00022741"/>
    </source>
</evidence>
<keyword evidence="2" id="KW-0723">Serine/threonine-protein kinase</keyword>
<dbReference type="PROSITE" id="PS00108">
    <property type="entry name" value="PROTEIN_KINASE_ST"/>
    <property type="match status" value="1"/>
</dbReference>
<evidence type="ECO:0000256" key="7">
    <source>
        <dbReference type="PROSITE-ProRule" id="PRU10141"/>
    </source>
</evidence>
<comment type="caution">
    <text evidence="11">The sequence shown here is derived from an EMBL/GenBank/DDBJ whole genome shotgun (WGS) entry which is preliminary data.</text>
</comment>
<keyword evidence="9" id="KW-0472">Membrane</keyword>
<keyword evidence="6 7" id="KW-0067">ATP-binding</keyword>
<name>A0AAW6T3H2_9MICO</name>
<dbReference type="InterPro" id="IPR000719">
    <property type="entry name" value="Prot_kinase_dom"/>
</dbReference>
<feature type="region of interest" description="Disordered" evidence="8">
    <location>
        <begin position="321"/>
        <end position="454"/>
    </location>
</feature>
<sequence length="605" mass="63025">MRRPPSTPPVLPGFSFVRPLGAGGFSDVFLYEQQLPRRQVAVKVLLTDGVSPADRAAFAAEANLMAQLSTHPFIVTIYHADIADGDRPYFVMEYCSGPSLGERYKRERFAVDDALRTGVRLSSAIATAHAAGILHRDIKPANVLTNDYGWPALTDFGISSTLDGQLPLHTAAAHSGDSAGGDSTAGDSTDGSGRSGTGSQAIGLSVPWSPPELFDDDPQPDVRSDVFSLAATIHTLLAGRTPFEVPGGPNGTLDLIGRIERGAITPIGRDDVPRSLLAVLQKGMAQQRADRYRTAAELARALQRVELELGYSATAFDVPASAIPEGSRPEHPAGDGGPDADETRVKQIVTVQPQQPQPRPQPGPSPQAPAVPAERAAPQSSVLDDRTVVRGASPPGSSSAPSIPPAAPGDWATSGEADHTVLRPPATPGDTSSSKHPGAEHRADPTAEPGDDRVGTQVEAGHASASKSPRRPLIVALAVAAVVLLGGGVATAVVLAGGDVRESSPAPTRAVEPDDAIVVTSPPTPDFVSATPSADGSSVTFVWQHPSAQEGDRFSWAYASQPAKQTRVDDPQLVVPLDGGRVCIQVSVLRAGKLSADPLEMCFPS</sequence>
<dbReference type="RefSeq" id="WP_281487439.1">
    <property type="nucleotide sequence ID" value="NZ_JASATX010000001.1"/>
</dbReference>
<dbReference type="CDD" id="cd14014">
    <property type="entry name" value="STKc_PknB_like"/>
    <property type="match status" value="1"/>
</dbReference>
<dbReference type="EMBL" id="JASATX010000001">
    <property type="protein sequence ID" value="MDI2097651.1"/>
    <property type="molecule type" value="Genomic_DNA"/>
</dbReference>
<evidence type="ECO:0000256" key="8">
    <source>
        <dbReference type="SAM" id="MobiDB-lite"/>
    </source>
</evidence>
<dbReference type="InterPro" id="IPR008271">
    <property type="entry name" value="Ser/Thr_kinase_AS"/>
</dbReference>
<dbReference type="SUPFAM" id="SSF56112">
    <property type="entry name" value="Protein kinase-like (PK-like)"/>
    <property type="match status" value="1"/>
</dbReference>
<feature type="region of interest" description="Disordered" evidence="8">
    <location>
        <begin position="172"/>
        <end position="221"/>
    </location>
</feature>
<dbReference type="PROSITE" id="PS50011">
    <property type="entry name" value="PROTEIN_KINASE_DOM"/>
    <property type="match status" value="1"/>
</dbReference>
<feature type="binding site" evidence="7">
    <location>
        <position position="43"/>
    </location>
    <ligand>
        <name>ATP</name>
        <dbReference type="ChEBI" id="CHEBI:30616"/>
    </ligand>
</feature>
<dbReference type="PROSITE" id="PS00107">
    <property type="entry name" value="PROTEIN_KINASE_ATP"/>
    <property type="match status" value="1"/>
</dbReference>
<evidence type="ECO:0000256" key="2">
    <source>
        <dbReference type="ARBA" id="ARBA00022527"/>
    </source>
</evidence>
<dbReference type="Proteomes" id="UP001321506">
    <property type="component" value="Unassembled WGS sequence"/>
</dbReference>
<dbReference type="PANTHER" id="PTHR43289">
    <property type="entry name" value="MITOGEN-ACTIVATED PROTEIN KINASE KINASE KINASE 20-RELATED"/>
    <property type="match status" value="1"/>
</dbReference>
<evidence type="ECO:0000256" key="5">
    <source>
        <dbReference type="ARBA" id="ARBA00022777"/>
    </source>
</evidence>
<feature type="compositionally biased region" description="Low complexity" evidence="8">
    <location>
        <begin position="172"/>
        <end position="192"/>
    </location>
</feature>
<dbReference type="SMART" id="SM00220">
    <property type="entry name" value="S_TKc"/>
    <property type="match status" value="1"/>
</dbReference>
<feature type="transmembrane region" description="Helical" evidence="9">
    <location>
        <begin position="473"/>
        <end position="496"/>
    </location>
</feature>
<evidence type="ECO:0000313" key="11">
    <source>
        <dbReference type="EMBL" id="MDI2097651.1"/>
    </source>
</evidence>
<evidence type="ECO:0000256" key="3">
    <source>
        <dbReference type="ARBA" id="ARBA00022679"/>
    </source>
</evidence>
<dbReference type="GO" id="GO:0005524">
    <property type="term" value="F:ATP binding"/>
    <property type="evidence" value="ECO:0007669"/>
    <property type="project" value="UniProtKB-UniRule"/>
</dbReference>
<keyword evidence="3 11" id="KW-0808">Transferase</keyword>
<reference evidence="11 12" key="1">
    <citation type="submission" date="2023-04" db="EMBL/GenBank/DDBJ databases">
        <title>Klugiella caeni sp. nov. isolated from the sludge of biochemical tank.</title>
        <authorList>
            <person name="Geng K."/>
        </authorList>
    </citation>
    <scope>NUCLEOTIDE SEQUENCE [LARGE SCALE GENOMIC DNA]</scope>
    <source>
        <strain evidence="11 12">YN-L-19</strain>
    </source>
</reference>
<feature type="compositionally biased region" description="Basic and acidic residues" evidence="8">
    <location>
        <begin position="437"/>
        <end position="454"/>
    </location>
</feature>
<evidence type="ECO:0000313" key="12">
    <source>
        <dbReference type="Proteomes" id="UP001321506"/>
    </source>
</evidence>
<feature type="compositionally biased region" description="Low complexity" evidence="8">
    <location>
        <begin position="391"/>
        <end position="401"/>
    </location>
</feature>
<feature type="compositionally biased region" description="Pro residues" evidence="8">
    <location>
        <begin position="355"/>
        <end position="369"/>
    </location>
</feature>
<keyword evidence="12" id="KW-1185">Reference proteome</keyword>
<keyword evidence="9" id="KW-0812">Transmembrane</keyword>
<dbReference type="GO" id="GO:0004674">
    <property type="term" value="F:protein serine/threonine kinase activity"/>
    <property type="evidence" value="ECO:0007669"/>
    <property type="project" value="UniProtKB-KW"/>
</dbReference>
<dbReference type="PANTHER" id="PTHR43289:SF6">
    <property type="entry name" value="SERINE_THREONINE-PROTEIN KINASE NEKL-3"/>
    <property type="match status" value="1"/>
</dbReference>
<keyword evidence="9" id="KW-1133">Transmembrane helix</keyword>
<dbReference type="InterPro" id="IPR011009">
    <property type="entry name" value="Kinase-like_dom_sf"/>
</dbReference>
<gene>
    <name evidence="11" type="ORF">QF206_01540</name>
</gene>
<organism evidence="11 12">
    <name type="scientific">Ruicaihuangia caeni</name>
    <dbReference type="NCBI Taxonomy" id="3042517"/>
    <lineage>
        <taxon>Bacteria</taxon>
        <taxon>Bacillati</taxon>
        <taxon>Actinomycetota</taxon>
        <taxon>Actinomycetes</taxon>
        <taxon>Micrococcales</taxon>
        <taxon>Microbacteriaceae</taxon>
        <taxon>Ruicaihuangia</taxon>
    </lineage>
</organism>
<dbReference type="Gene3D" id="1.10.510.10">
    <property type="entry name" value="Transferase(Phosphotransferase) domain 1"/>
    <property type="match status" value="1"/>
</dbReference>
<protein>
    <recommendedName>
        <fullName evidence="1">non-specific serine/threonine protein kinase</fullName>
        <ecNumber evidence="1">2.7.11.1</ecNumber>
    </recommendedName>
</protein>
<proteinExistence type="predicted"/>
<dbReference type="Pfam" id="PF00069">
    <property type="entry name" value="Pkinase"/>
    <property type="match status" value="1"/>
</dbReference>
<keyword evidence="4 7" id="KW-0547">Nucleotide-binding</keyword>